<keyword evidence="1" id="KW-1133">Transmembrane helix</keyword>
<dbReference type="Proteomes" id="UP000316213">
    <property type="component" value="Unassembled WGS sequence"/>
</dbReference>
<evidence type="ECO:0000313" key="3">
    <source>
        <dbReference type="Proteomes" id="UP000316213"/>
    </source>
</evidence>
<keyword evidence="1" id="KW-0812">Transmembrane</keyword>
<dbReference type="EMBL" id="SJPM01000007">
    <property type="protein sequence ID" value="TWT95031.1"/>
    <property type="molecule type" value="Genomic_DNA"/>
</dbReference>
<comment type="caution">
    <text evidence="2">The sequence shown here is derived from an EMBL/GenBank/DDBJ whole genome shotgun (WGS) entry which is preliminary data.</text>
</comment>
<dbReference type="RefSeq" id="WP_146578978.1">
    <property type="nucleotide sequence ID" value="NZ_SJPM01000007.1"/>
</dbReference>
<reference evidence="2 3" key="1">
    <citation type="submission" date="2019-02" db="EMBL/GenBank/DDBJ databases">
        <title>Deep-cultivation of Planctomycetes and their phenomic and genomic characterization uncovers novel biology.</title>
        <authorList>
            <person name="Wiegand S."/>
            <person name="Jogler M."/>
            <person name="Boedeker C."/>
            <person name="Pinto D."/>
            <person name="Vollmers J."/>
            <person name="Rivas-Marin E."/>
            <person name="Kohn T."/>
            <person name="Peeters S.H."/>
            <person name="Heuer A."/>
            <person name="Rast P."/>
            <person name="Oberbeckmann S."/>
            <person name="Bunk B."/>
            <person name="Jeske O."/>
            <person name="Meyerdierks A."/>
            <person name="Storesund J.E."/>
            <person name="Kallscheuer N."/>
            <person name="Luecker S."/>
            <person name="Lage O.M."/>
            <person name="Pohl T."/>
            <person name="Merkel B.J."/>
            <person name="Hornburger P."/>
            <person name="Mueller R.-W."/>
            <person name="Bruemmer F."/>
            <person name="Labrenz M."/>
            <person name="Spormann A.M."/>
            <person name="Op Den Camp H."/>
            <person name="Overmann J."/>
            <person name="Amann R."/>
            <person name="Jetten M.S.M."/>
            <person name="Mascher T."/>
            <person name="Medema M.H."/>
            <person name="Devos D.P."/>
            <person name="Kaster A.-K."/>
            <person name="Ovreas L."/>
            <person name="Rohde M."/>
            <person name="Galperin M.Y."/>
            <person name="Jogler C."/>
        </authorList>
    </citation>
    <scope>NUCLEOTIDE SEQUENCE [LARGE SCALE GENOMIC DNA]</scope>
    <source>
        <strain evidence="2 3">Pla100</strain>
    </source>
</reference>
<keyword evidence="1" id="KW-0472">Membrane</keyword>
<evidence type="ECO:0000313" key="2">
    <source>
        <dbReference type="EMBL" id="TWT95031.1"/>
    </source>
</evidence>
<feature type="transmembrane region" description="Helical" evidence="1">
    <location>
        <begin position="21"/>
        <end position="42"/>
    </location>
</feature>
<protein>
    <recommendedName>
        <fullName evidence="4">Pseudopilin GspJ</fullName>
    </recommendedName>
</protein>
<evidence type="ECO:0008006" key="4">
    <source>
        <dbReference type="Google" id="ProtNLM"/>
    </source>
</evidence>
<evidence type="ECO:0000256" key="1">
    <source>
        <dbReference type="SAM" id="Phobius"/>
    </source>
</evidence>
<organism evidence="2 3">
    <name type="scientific">Neorhodopirellula pilleata</name>
    <dbReference type="NCBI Taxonomy" id="2714738"/>
    <lineage>
        <taxon>Bacteria</taxon>
        <taxon>Pseudomonadati</taxon>
        <taxon>Planctomycetota</taxon>
        <taxon>Planctomycetia</taxon>
        <taxon>Pirellulales</taxon>
        <taxon>Pirellulaceae</taxon>
        <taxon>Neorhodopirellula</taxon>
    </lineage>
</organism>
<keyword evidence="3" id="KW-1185">Reference proteome</keyword>
<proteinExistence type="predicted"/>
<sequence>MTMIVSALDRRTGKYRRGTSLVETIIMMTIASSLFLMATVWIHQSFTLSSKMRENSRHHDQLMRLSRQFRDDVHRTTSVESKSDTELILVSDDLRIEYGIDGSDVTRLEPGVEGDSLPSRERFRFKDGSEWNWSVDDRSWITLSVKRPMAQPDLGFPRPSDLDVRARLGRLDPLSANGR</sequence>
<gene>
    <name evidence="2" type="ORF">Pla100_36100</name>
</gene>
<dbReference type="AlphaFoldDB" id="A0A5C6A7H5"/>
<name>A0A5C6A7H5_9BACT</name>
<dbReference type="OrthoDB" id="284520at2"/>
<accession>A0A5C6A7H5</accession>